<feature type="region of interest" description="Disordered" evidence="12">
    <location>
        <begin position="426"/>
        <end position="493"/>
    </location>
</feature>
<evidence type="ECO:0000256" key="5">
    <source>
        <dbReference type="ARBA" id="ARBA00022771"/>
    </source>
</evidence>
<dbReference type="PROSITE" id="PS50157">
    <property type="entry name" value="ZINC_FINGER_C2H2_2"/>
    <property type="match status" value="4"/>
</dbReference>
<evidence type="ECO:0000256" key="3">
    <source>
        <dbReference type="ARBA" id="ARBA00022723"/>
    </source>
</evidence>
<keyword evidence="4" id="KW-0677">Repeat</keyword>
<evidence type="ECO:0000313" key="15">
    <source>
        <dbReference type="RefSeq" id="XP_031418744.1"/>
    </source>
</evidence>
<evidence type="ECO:0000256" key="9">
    <source>
        <dbReference type="ARBA" id="ARBA00023163"/>
    </source>
</evidence>
<dbReference type="InterPro" id="IPR013087">
    <property type="entry name" value="Znf_C2H2_type"/>
</dbReference>
<feature type="compositionally biased region" description="Basic residues" evidence="12">
    <location>
        <begin position="426"/>
        <end position="438"/>
    </location>
</feature>
<evidence type="ECO:0000313" key="14">
    <source>
        <dbReference type="Proteomes" id="UP000515152"/>
    </source>
</evidence>
<keyword evidence="5 11" id="KW-0863">Zinc-finger</keyword>
<dbReference type="GO" id="GO:0008270">
    <property type="term" value="F:zinc ion binding"/>
    <property type="evidence" value="ECO:0007669"/>
    <property type="project" value="UniProtKB-KW"/>
</dbReference>
<dbReference type="OrthoDB" id="6077919at2759"/>
<name>A0A6P8F1Y5_CLUHA</name>
<evidence type="ECO:0000256" key="10">
    <source>
        <dbReference type="ARBA" id="ARBA00023242"/>
    </source>
</evidence>
<dbReference type="AlphaFoldDB" id="A0A6P8F1Y5"/>
<dbReference type="PANTHER" id="PTHR24379">
    <property type="entry name" value="KRAB AND ZINC FINGER DOMAIN-CONTAINING"/>
    <property type="match status" value="1"/>
</dbReference>
<proteinExistence type="inferred from homology"/>
<keyword evidence="7" id="KW-0805">Transcription regulation</keyword>
<keyword evidence="9" id="KW-0804">Transcription</keyword>
<evidence type="ECO:0000256" key="7">
    <source>
        <dbReference type="ARBA" id="ARBA00023015"/>
    </source>
</evidence>
<keyword evidence="6" id="KW-0862">Zinc</keyword>
<dbReference type="GO" id="GO:0005634">
    <property type="term" value="C:nucleus"/>
    <property type="evidence" value="ECO:0007669"/>
    <property type="project" value="UniProtKB-SubCell"/>
</dbReference>
<evidence type="ECO:0000259" key="13">
    <source>
        <dbReference type="PROSITE" id="PS50157"/>
    </source>
</evidence>
<dbReference type="InterPro" id="IPR036236">
    <property type="entry name" value="Znf_C2H2_sf"/>
</dbReference>
<keyword evidence="8" id="KW-0238">DNA-binding</keyword>
<dbReference type="GeneID" id="105899221"/>
<dbReference type="Gene3D" id="3.30.160.60">
    <property type="entry name" value="Classic Zinc Finger"/>
    <property type="match status" value="3"/>
</dbReference>
<evidence type="ECO:0000256" key="1">
    <source>
        <dbReference type="ARBA" id="ARBA00004123"/>
    </source>
</evidence>
<protein>
    <submittedName>
        <fullName evidence="15">Zinc finger protein 782</fullName>
    </submittedName>
</protein>
<keyword evidence="10" id="KW-0539">Nucleus</keyword>
<dbReference type="PANTHER" id="PTHR24379:SF121">
    <property type="entry name" value="C2H2-TYPE DOMAIN-CONTAINING PROTEIN"/>
    <property type="match status" value="1"/>
</dbReference>
<dbReference type="PROSITE" id="PS00028">
    <property type="entry name" value="ZINC_FINGER_C2H2_1"/>
    <property type="match status" value="3"/>
</dbReference>
<dbReference type="SMART" id="SM00355">
    <property type="entry name" value="ZnF_C2H2"/>
    <property type="match status" value="8"/>
</dbReference>
<evidence type="ECO:0000256" key="12">
    <source>
        <dbReference type="SAM" id="MobiDB-lite"/>
    </source>
</evidence>
<dbReference type="SUPFAM" id="SSF57667">
    <property type="entry name" value="beta-beta-alpha zinc fingers"/>
    <property type="match status" value="2"/>
</dbReference>
<dbReference type="KEGG" id="char:105899221"/>
<dbReference type="RefSeq" id="XP_031418744.1">
    <property type="nucleotide sequence ID" value="XM_031562884.2"/>
</dbReference>
<sequence length="562" mass="63980">MTSPQMRMNGLKDIYQDIPPVILRLAEERVSSRLYCSSAEGLEARVSSLVEVFLVEVYRCRVCQFTSSIKASICTHVAETHDLGPLTCLEKDDGESSDCGLEVEESEDLNQNDASYDLDGELHTKDGEDHMDHMGLERMSFLLPMYGMLQNMSPQSCDMGLSSNSEGSLHVGETCEVSTLFAEDGDGGDSEEESVFQLRDSSTHLPNALSCRMDSDTDDEEMAQSAHLMTLGLCRISSNKVHQQPSAPDCKPASGTRDTGDFLDEKQTTLSIPDTLQQIEEDGGLCCVLCQVVVPNRSLLDVHLKCHNGPHEFICPRCGVEAQEWADMERHWRGHSKRRGARPHKCTTCHKMFQSEDARHAHERKHKRRKRAQTQPQTLLQCSSCQEWCHSKLELELHKGCHCQGGFRCPHCDFIDNSWKKVHRHIRTRHKKREKRKRNYQEPRNCLNENSQKPKTFEPDTWYQPVKKRVEQKTAGKEGGGQSNGHSQEGTISLKKKTGGRKEFCCTLCDRKFSTKMTMRRHMGIHQGDKPFECPHCDYCTRLKASLEQHLRVHTEVTVFWL</sequence>
<accession>A0A6P8F1Y5</accession>
<comment type="similarity">
    <text evidence="2">Belongs to the krueppel C2H2-type zinc-finger protein family.</text>
</comment>
<feature type="domain" description="C2H2-type" evidence="13">
    <location>
        <begin position="532"/>
        <end position="555"/>
    </location>
</feature>
<dbReference type="GO" id="GO:0003677">
    <property type="term" value="F:DNA binding"/>
    <property type="evidence" value="ECO:0007669"/>
    <property type="project" value="UniProtKB-KW"/>
</dbReference>
<reference evidence="15" key="1">
    <citation type="submission" date="2025-08" db="UniProtKB">
        <authorList>
            <consortium name="RefSeq"/>
        </authorList>
    </citation>
    <scope>IDENTIFICATION</scope>
</reference>
<dbReference type="FunFam" id="3.30.160.60:FF:001156">
    <property type="entry name" value="Zinc finger protein 407"/>
    <property type="match status" value="1"/>
</dbReference>
<evidence type="ECO:0000256" key="11">
    <source>
        <dbReference type="PROSITE-ProRule" id="PRU00042"/>
    </source>
</evidence>
<gene>
    <name evidence="15" type="primary">si:dkey-154p10.3</name>
</gene>
<dbReference type="Proteomes" id="UP000515152">
    <property type="component" value="Chromosome 25"/>
</dbReference>
<feature type="domain" description="C2H2-type" evidence="13">
    <location>
        <begin position="344"/>
        <end position="371"/>
    </location>
</feature>
<keyword evidence="14" id="KW-1185">Reference proteome</keyword>
<feature type="domain" description="C2H2-type" evidence="13">
    <location>
        <begin position="504"/>
        <end position="531"/>
    </location>
</feature>
<evidence type="ECO:0000256" key="8">
    <source>
        <dbReference type="ARBA" id="ARBA00023125"/>
    </source>
</evidence>
<organism evidence="14 15">
    <name type="scientific">Clupea harengus</name>
    <name type="common">Atlantic herring</name>
    <dbReference type="NCBI Taxonomy" id="7950"/>
    <lineage>
        <taxon>Eukaryota</taxon>
        <taxon>Metazoa</taxon>
        <taxon>Chordata</taxon>
        <taxon>Craniata</taxon>
        <taxon>Vertebrata</taxon>
        <taxon>Euteleostomi</taxon>
        <taxon>Actinopterygii</taxon>
        <taxon>Neopterygii</taxon>
        <taxon>Teleostei</taxon>
        <taxon>Clupei</taxon>
        <taxon>Clupeiformes</taxon>
        <taxon>Clupeoidei</taxon>
        <taxon>Clupeidae</taxon>
        <taxon>Clupea</taxon>
    </lineage>
</organism>
<evidence type="ECO:0000256" key="2">
    <source>
        <dbReference type="ARBA" id="ARBA00006991"/>
    </source>
</evidence>
<keyword evidence="3" id="KW-0479">Metal-binding</keyword>
<evidence type="ECO:0000256" key="4">
    <source>
        <dbReference type="ARBA" id="ARBA00022737"/>
    </source>
</evidence>
<feature type="domain" description="C2H2-type" evidence="13">
    <location>
        <begin position="313"/>
        <end position="340"/>
    </location>
</feature>
<evidence type="ECO:0000256" key="6">
    <source>
        <dbReference type="ARBA" id="ARBA00022833"/>
    </source>
</evidence>
<comment type="subcellular location">
    <subcellularLocation>
        <location evidence="1">Nucleus</location>
    </subcellularLocation>
</comment>